<proteinExistence type="predicted"/>
<reference evidence="3" key="1">
    <citation type="journal article" date="2013" name="J. Plant Res.">
        <title>Effect of fungi and light on seed germination of three Opuntia species from semiarid lands of central Mexico.</title>
        <authorList>
            <person name="Delgado-Sanchez P."/>
            <person name="Jimenez-Bremont J.F."/>
            <person name="Guerrero-Gonzalez Mde L."/>
            <person name="Flores J."/>
        </authorList>
    </citation>
    <scope>NUCLEOTIDE SEQUENCE</scope>
    <source>
        <tissue evidence="3">Cladode</tissue>
    </source>
</reference>
<organism evidence="3">
    <name type="scientific">Opuntia streptacantha</name>
    <name type="common">Prickly pear cactus</name>
    <name type="synonym">Opuntia cardona</name>
    <dbReference type="NCBI Taxonomy" id="393608"/>
    <lineage>
        <taxon>Eukaryota</taxon>
        <taxon>Viridiplantae</taxon>
        <taxon>Streptophyta</taxon>
        <taxon>Embryophyta</taxon>
        <taxon>Tracheophyta</taxon>
        <taxon>Spermatophyta</taxon>
        <taxon>Magnoliopsida</taxon>
        <taxon>eudicotyledons</taxon>
        <taxon>Gunneridae</taxon>
        <taxon>Pentapetalae</taxon>
        <taxon>Caryophyllales</taxon>
        <taxon>Cactineae</taxon>
        <taxon>Cactaceae</taxon>
        <taxon>Opuntioideae</taxon>
        <taxon>Opuntia</taxon>
    </lineage>
</organism>
<evidence type="ECO:0000256" key="1">
    <source>
        <dbReference type="SAM" id="MobiDB-lite"/>
    </source>
</evidence>
<evidence type="ECO:0000313" key="3">
    <source>
        <dbReference type="EMBL" id="MBA4621363.1"/>
    </source>
</evidence>
<dbReference type="EMBL" id="GISG01033769">
    <property type="protein sequence ID" value="MBA4621363.1"/>
    <property type="molecule type" value="Transcribed_RNA"/>
</dbReference>
<feature type="region of interest" description="Disordered" evidence="1">
    <location>
        <begin position="47"/>
        <end position="76"/>
    </location>
</feature>
<protein>
    <submittedName>
        <fullName evidence="3">Uncharacterized protein</fullName>
    </submittedName>
</protein>
<evidence type="ECO:0000256" key="2">
    <source>
        <dbReference type="SAM" id="SignalP"/>
    </source>
</evidence>
<keyword evidence="2" id="KW-0732">Signal</keyword>
<accession>A0A7C9CQ47</accession>
<dbReference type="AlphaFoldDB" id="A0A7C9CQ47"/>
<feature type="chain" id="PRO_5028289281" evidence="2">
    <location>
        <begin position="17"/>
        <end position="111"/>
    </location>
</feature>
<name>A0A7C9CQ47_OPUST</name>
<feature type="compositionally biased region" description="Polar residues" evidence="1">
    <location>
        <begin position="47"/>
        <end position="58"/>
    </location>
</feature>
<sequence>MVCILAVGLRLHVIIVEDLLLGRKQFSEEHISDEKISTAQEATNGYLQASVKGSTSDSEASKHQQSKRKKKHAAEKVEINTNIKTVRHNSSVETIDKPGTLSFLDLLCNKF</sequence>
<reference evidence="3" key="2">
    <citation type="submission" date="2020-07" db="EMBL/GenBank/DDBJ databases">
        <authorList>
            <person name="Vera ALvarez R."/>
            <person name="Arias-Moreno D.M."/>
            <person name="Jimenez-Jacinto V."/>
            <person name="Jimenez-Bremont J.F."/>
            <person name="Swaminathan K."/>
            <person name="Moose S.P."/>
            <person name="Guerrero-Gonzalez M.L."/>
            <person name="Marino-Ramirez L."/>
            <person name="Landsman D."/>
            <person name="Rodriguez-Kessler M."/>
            <person name="Delgado-Sanchez P."/>
        </authorList>
    </citation>
    <scope>NUCLEOTIDE SEQUENCE</scope>
    <source>
        <tissue evidence="3">Cladode</tissue>
    </source>
</reference>
<feature type="signal peptide" evidence="2">
    <location>
        <begin position="1"/>
        <end position="16"/>
    </location>
</feature>
<feature type="compositionally biased region" description="Basic residues" evidence="1">
    <location>
        <begin position="64"/>
        <end position="73"/>
    </location>
</feature>